<evidence type="ECO:0000259" key="5">
    <source>
        <dbReference type="PROSITE" id="PS50883"/>
    </source>
</evidence>
<evidence type="ECO:0000313" key="8">
    <source>
        <dbReference type="EMBL" id="OXY82861.1"/>
    </source>
</evidence>
<dbReference type="PROSITE" id="PS50887">
    <property type="entry name" value="GGDEF"/>
    <property type="match status" value="1"/>
</dbReference>
<dbReference type="NCBIfam" id="TIGR00254">
    <property type="entry name" value="GGDEF"/>
    <property type="match status" value="1"/>
</dbReference>
<dbReference type="PROSITE" id="PS50883">
    <property type="entry name" value="EAL"/>
    <property type="match status" value="1"/>
</dbReference>
<comment type="caution">
    <text evidence="8">The sequence shown here is derived from an EMBL/GenBank/DDBJ whole genome shotgun (WGS) entry which is preliminary data.</text>
</comment>
<proteinExistence type="predicted"/>
<dbReference type="InterPro" id="IPR043128">
    <property type="entry name" value="Rev_trsase/Diguanyl_cyclase"/>
</dbReference>
<evidence type="ECO:0000259" key="7">
    <source>
        <dbReference type="PROSITE" id="PS51371"/>
    </source>
</evidence>
<dbReference type="InterPro" id="IPR035919">
    <property type="entry name" value="EAL_sf"/>
</dbReference>
<dbReference type="Gene3D" id="3.30.70.270">
    <property type="match status" value="1"/>
</dbReference>
<feature type="domain" description="CBS" evidence="7">
    <location>
        <begin position="65"/>
        <end position="123"/>
    </location>
</feature>
<accession>A0A233RHI8</accession>
<organism evidence="8 9">
    <name type="scientific">Oceanimonas doudoroffii</name>
    <dbReference type="NCBI Taxonomy" id="84158"/>
    <lineage>
        <taxon>Bacteria</taxon>
        <taxon>Pseudomonadati</taxon>
        <taxon>Pseudomonadota</taxon>
        <taxon>Gammaproteobacteria</taxon>
        <taxon>Aeromonadales</taxon>
        <taxon>Aeromonadaceae</taxon>
        <taxon>Oceanimonas</taxon>
    </lineage>
</organism>
<evidence type="ECO:0000259" key="4">
    <source>
        <dbReference type="PROSITE" id="PS50113"/>
    </source>
</evidence>
<dbReference type="Pfam" id="PF00571">
    <property type="entry name" value="CBS"/>
    <property type="match status" value="4"/>
</dbReference>
<dbReference type="SMART" id="SM00086">
    <property type="entry name" value="PAC"/>
    <property type="match status" value="1"/>
</dbReference>
<dbReference type="PROSITE" id="PS51371">
    <property type="entry name" value="CBS"/>
    <property type="match status" value="4"/>
</dbReference>
<evidence type="ECO:0000313" key="9">
    <source>
        <dbReference type="Proteomes" id="UP000242757"/>
    </source>
</evidence>
<dbReference type="InterPro" id="IPR000644">
    <property type="entry name" value="CBS_dom"/>
</dbReference>
<name>A0A233RHI8_9GAMM</name>
<dbReference type="SMART" id="SM00052">
    <property type="entry name" value="EAL"/>
    <property type="match status" value="1"/>
</dbReference>
<dbReference type="GO" id="GO:0003824">
    <property type="term" value="F:catalytic activity"/>
    <property type="evidence" value="ECO:0007669"/>
    <property type="project" value="UniProtKB-ARBA"/>
</dbReference>
<dbReference type="SUPFAM" id="SSF141868">
    <property type="entry name" value="EAL domain-like"/>
    <property type="match status" value="1"/>
</dbReference>
<dbReference type="SMART" id="SM00267">
    <property type="entry name" value="GGDEF"/>
    <property type="match status" value="1"/>
</dbReference>
<dbReference type="SMART" id="SM00091">
    <property type="entry name" value="PAS"/>
    <property type="match status" value="1"/>
</dbReference>
<comment type="cofactor">
    <cofactor evidence="1">
        <name>Mg(2+)</name>
        <dbReference type="ChEBI" id="CHEBI:18420"/>
    </cofactor>
</comment>
<dbReference type="NCBIfam" id="TIGR00229">
    <property type="entry name" value="sensory_box"/>
    <property type="match status" value="1"/>
</dbReference>
<keyword evidence="2" id="KW-0129">CBS domain</keyword>
<evidence type="ECO:0000259" key="3">
    <source>
        <dbReference type="PROSITE" id="PS50112"/>
    </source>
</evidence>
<dbReference type="Pfam" id="PF00563">
    <property type="entry name" value="EAL"/>
    <property type="match status" value="1"/>
</dbReference>
<dbReference type="InterPro" id="IPR035965">
    <property type="entry name" value="PAS-like_dom_sf"/>
</dbReference>
<dbReference type="CDD" id="cd00130">
    <property type="entry name" value="PAS"/>
    <property type="match status" value="1"/>
</dbReference>
<dbReference type="PROSITE" id="PS50113">
    <property type="entry name" value="PAC"/>
    <property type="match status" value="1"/>
</dbReference>
<dbReference type="CDD" id="cd01949">
    <property type="entry name" value="GGDEF"/>
    <property type="match status" value="1"/>
</dbReference>
<dbReference type="CDD" id="cd09833">
    <property type="entry name" value="CBS_pair_GGDEF_PAS_repeat1"/>
    <property type="match status" value="1"/>
</dbReference>
<dbReference type="Pfam" id="PF00990">
    <property type="entry name" value="GGDEF"/>
    <property type="match status" value="1"/>
</dbReference>
<gene>
    <name evidence="8" type="ORF">B6S08_04980</name>
</gene>
<dbReference type="AlphaFoldDB" id="A0A233RHI8"/>
<dbReference type="SMART" id="SM00116">
    <property type="entry name" value="CBS"/>
    <property type="match status" value="4"/>
</dbReference>
<feature type="domain" description="CBS" evidence="7">
    <location>
        <begin position="130"/>
        <end position="186"/>
    </location>
</feature>
<evidence type="ECO:0000256" key="1">
    <source>
        <dbReference type="ARBA" id="ARBA00001946"/>
    </source>
</evidence>
<dbReference type="Pfam" id="PF13426">
    <property type="entry name" value="PAS_9"/>
    <property type="match status" value="1"/>
</dbReference>
<evidence type="ECO:0000259" key="6">
    <source>
        <dbReference type="PROSITE" id="PS50887"/>
    </source>
</evidence>
<dbReference type="InterPro" id="IPR001633">
    <property type="entry name" value="EAL_dom"/>
</dbReference>
<dbReference type="PANTHER" id="PTHR44757">
    <property type="entry name" value="DIGUANYLATE CYCLASE DGCP"/>
    <property type="match status" value="1"/>
</dbReference>
<dbReference type="SUPFAM" id="SSF54631">
    <property type="entry name" value="CBS-domain pair"/>
    <property type="match status" value="2"/>
</dbReference>
<feature type="domain" description="GGDEF" evidence="6">
    <location>
        <begin position="423"/>
        <end position="556"/>
    </location>
</feature>
<sequence length="824" mass="92292">MHTGLLTCSPDTPLREAAASMASRRCSSVLILEQGRAVGIWTERDSLRLDFSCPDSLNQPIRRVMSRPVHSLPRHTSLTEAARWLRQWRCRHVLVVDDEQRPLGMVSQTDMALKQGLEPYLSLRDVREAMDATPLVLNGDLCLSRAAAAMLEQDKDAAVVHTAGAPLGIITERDMVRYIARHPGATPIGELASRPLLSVAPTDTLLHARDLLINHRVRHLAVLDGERIAGLVGFRQIIDGVEHGYLQEVRQLLEQRDQALLRSRLNLQLAERVIEASLEGIIITDAGGRIEFVNPAFTHTTGYSAEEVMGRTPALLSSGRHDAAFYRAMWQTLNEQGYWRGEIWNRRKSGQLYLELLTITAIQDDGGNITNFAALFTDITHIRENEDRIRQLAYYDALTGLPNRRLLEDRLALAVRHAHRSRRHLAVIFIDLDHFKQVNDTLGHAAGDELLLEVSRRIRARLREDDTLARLGGDEFIVLLPELEQADEASRIAQRLIDAVAEPFYIRNQPFRIGCSLGVSLYPDDADTPETLLHHADSAMYQAKQEGRNDYRLYSQDMNHQQHRALAMETALRDAVESGDGLSLHYQPQVHRHDRTLAGVEALARWQHPDFGRVSPADFIPLAERAGLMVALGRTLLGQAIRQQRHWLDQGLVPVPVSVNLSAQQFWQHDLLVQLRQLLAEHQLPAGLINIELTESVLLDKQQQAIPLLNSLRELGCAIAIDDFGTGYSSLSYLQDLPVDVLKIDRSFIQRLGESRSSAAILAAVTGLARELAFHVVAEGVETEAQMQALERYPVDLVQGYLTGRPLPASDFAALWLGKTRHQG</sequence>
<dbReference type="Proteomes" id="UP000242757">
    <property type="component" value="Unassembled WGS sequence"/>
</dbReference>
<feature type="domain" description="CBS" evidence="7">
    <location>
        <begin position="192"/>
        <end position="248"/>
    </location>
</feature>
<feature type="domain" description="PAC" evidence="4">
    <location>
        <begin position="339"/>
        <end position="391"/>
    </location>
</feature>
<dbReference type="PANTHER" id="PTHR44757:SF2">
    <property type="entry name" value="BIOFILM ARCHITECTURE MAINTENANCE PROTEIN MBAA"/>
    <property type="match status" value="1"/>
</dbReference>
<dbReference type="EMBL" id="NBIM01000001">
    <property type="protein sequence ID" value="OXY82861.1"/>
    <property type="molecule type" value="Genomic_DNA"/>
</dbReference>
<dbReference type="OrthoDB" id="6168558at2"/>
<dbReference type="SUPFAM" id="SSF55073">
    <property type="entry name" value="Nucleotide cyclase"/>
    <property type="match status" value="1"/>
</dbReference>
<dbReference type="PROSITE" id="PS50112">
    <property type="entry name" value="PAS"/>
    <property type="match status" value="1"/>
</dbReference>
<feature type="domain" description="PAS" evidence="3">
    <location>
        <begin position="266"/>
        <end position="312"/>
    </location>
</feature>
<dbReference type="SUPFAM" id="SSF55785">
    <property type="entry name" value="PYP-like sensor domain (PAS domain)"/>
    <property type="match status" value="1"/>
</dbReference>
<dbReference type="Gene3D" id="3.10.580.10">
    <property type="entry name" value="CBS-domain"/>
    <property type="match status" value="2"/>
</dbReference>
<dbReference type="InterPro" id="IPR029787">
    <property type="entry name" value="Nucleotide_cyclase"/>
</dbReference>
<protein>
    <submittedName>
        <fullName evidence="8">Diguanylate cyclase</fullName>
    </submittedName>
</protein>
<reference evidence="8 9" key="1">
    <citation type="submission" date="2017-08" db="EMBL/GenBank/DDBJ databases">
        <title>A Genome Sequence of Oceanimonas doudoroffii ATCC 27123T.</title>
        <authorList>
            <person name="Brennan M.A."/>
            <person name="Maclea K.S."/>
            <person name="Mcclelland W.D."/>
            <person name="Trachtenberg A.M."/>
        </authorList>
    </citation>
    <scope>NUCLEOTIDE SEQUENCE [LARGE SCALE GENOMIC DNA]</scope>
    <source>
        <strain evidence="8 9">ATCC 27123</strain>
    </source>
</reference>
<dbReference type="InterPro" id="IPR001610">
    <property type="entry name" value="PAC"/>
</dbReference>
<dbReference type="FunFam" id="3.30.70.270:FF:000001">
    <property type="entry name" value="Diguanylate cyclase domain protein"/>
    <property type="match status" value="1"/>
</dbReference>
<evidence type="ECO:0000256" key="2">
    <source>
        <dbReference type="PROSITE-ProRule" id="PRU00703"/>
    </source>
</evidence>
<dbReference type="Gene3D" id="3.20.20.450">
    <property type="entry name" value="EAL domain"/>
    <property type="match status" value="1"/>
</dbReference>
<dbReference type="CDD" id="cd01948">
    <property type="entry name" value="EAL"/>
    <property type="match status" value="1"/>
</dbReference>
<dbReference type="InterPro" id="IPR000700">
    <property type="entry name" value="PAS-assoc_C"/>
</dbReference>
<feature type="domain" description="CBS" evidence="7">
    <location>
        <begin position="1"/>
        <end position="56"/>
    </location>
</feature>
<keyword evidence="9" id="KW-1185">Reference proteome</keyword>
<dbReference type="InterPro" id="IPR000014">
    <property type="entry name" value="PAS"/>
</dbReference>
<feature type="domain" description="EAL" evidence="5">
    <location>
        <begin position="565"/>
        <end position="820"/>
    </location>
</feature>
<dbReference type="Gene3D" id="3.30.450.20">
    <property type="entry name" value="PAS domain"/>
    <property type="match status" value="1"/>
</dbReference>
<dbReference type="InterPro" id="IPR052155">
    <property type="entry name" value="Biofilm_reg_signaling"/>
</dbReference>
<dbReference type="InterPro" id="IPR046342">
    <property type="entry name" value="CBS_dom_sf"/>
</dbReference>
<dbReference type="InterPro" id="IPR000160">
    <property type="entry name" value="GGDEF_dom"/>
</dbReference>